<evidence type="ECO:0000256" key="1">
    <source>
        <dbReference type="SAM" id="MobiDB-lite"/>
    </source>
</evidence>
<dbReference type="SMART" id="SM00052">
    <property type="entry name" value="EAL"/>
    <property type="match status" value="1"/>
</dbReference>
<keyword evidence="5" id="KW-1185">Reference proteome</keyword>
<dbReference type="CDD" id="cd01948">
    <property type="entry name" value="EAL"/>
    <property type="match status" value="1"/>
</dbReference>
<dbReference type="PROSITE" id="PS50887">
    <property type="entry name" value="GGDEF"/>
    <property type="match status" value="1"/>
</dbReference>
<accession>A0A3N1HPV0</accession>
<dbReference type="FunCoup" id="A0A3N1HPV0">
    <property type="interactions" value="29"/>
</dbReference>
<name>A0A3N1HPV0_9ACTN</name>
<dbReference type="InterPro" id="IPR050706">
    <property type="entry name" value="Cyclic-di-GMP_PDE-like"/>
</dbReference>
<feature type="compositionally biased region" description="Low complexity" evidence="1">
    <location>
        <begin position="340"/>
        <end position="363"/>
    </location>
</feature>
<dbReference type="InterPro" id="IPR043128">
    <property type="entry name" value="Rev_trsase/Diguanyl_cyclase"/>
</dbReference>
<dbReference type="InterPro" id="IPR000160">
    <property type="entry name" value="GGDEF_dom"/>
</dbReference>
<reference evidence="4 5" key="1">
    <citation type="journal article" date="2015" name="Stand. Genomic Sci.">
        <title>Genomic Encyclopedia of Bacterial and Archaeal Type Strains, Phase III: the genomes of soil and plant-associated and newly described type strains.</title>
        <authorList>
            <person name="Whitman W.B."/>
            <person name="Woyke T."/>
            <person name="Klenk H.P."/>
            <person name="Zhou Y."/>
            <person name="Lilburn T.G."/>
            <person name="Beck B.J."/>
            <person name="De Vos P."/>
            <person name="Vandamme P."/>
            <person name="Eisen J.A."/>
            <person name="Garrity G."/>
            <person name="Hugenholtz P."/>
            <person name="Kyrpides N.C."/>
        </authorList>
    </citation>
    <scope>NUCLEOTIDE SEQUENCE [LARGE SCALE GENOMIC DNA]</scope>
    <source>
        <strain evidence="4 5">CECT 7306</strain>
    </source>
</reference>
<dbReference type="SUPFAM" id="SSF55073">
    <property type="entry name" value="Nucleotide cyclase"/>
    <property type="match status" value="1"/>
</dbReference>
<dbReference type="InterPro" id="IPR001633">
    <property type="entry name" value="EAL_dom"/>
</dbReference>
<evidence type="ECO:0000313" key="4">
    <source>
        <dbReference type="EMBL" id="ROP44558.1"/>
    </source>
</evidence>
<sequence>MSERAAPRPPDHPGRRASDRTTDAVAAAPASGVVDFASAAAVVIADLREHVGMDSWLVARRRGEEYVVLAAADDDPYGNHVGLVRPWDETYCARMVDGSAPPVAPDVDEAPGYARMRDVVGFPAGSYLSVPLHAPDGEMLGTLCAAGSTRRGDELVAAMPHIRAQAGLLATVLSHELQLEREVRRRERAESAAATDALTGVANRRAWDAALAAEDARADRYATHAAVVVLDLDALKGVNDADGHAAGDALLRRTADLLRARVRSSDLLARLGGDEFGVLLVETGPEAARAAARQLAEHLGAHGIAASVGVGSRDGEDLHAAWRHADAEMYLDKARRGPAPRRAGSRPAGRRGPATGPTPAVGGAVPATLSSVDALLALVRDQLGMDAAYVTRVEGAERTFRNVSARASVDLRAGQREPVAGSYCELVVDGRLEEVVPDAVAHPAVGHLPVTAAFDIGAYVGVPLRRADGSLYGTLCTHSRAADHRLRPRDAEVLRSVGRVVMDLVEEEDRREDGRAELLQALDDLAEAGGPRTVLQPGVELGTGRVVGAEALSRLPGPDGSPQTWFTRAERAGVGLRLDLMCLEAALRHVHRCPGPMGVNAAPSTVLTPAFTRLLGEGPLDHLTVELTEHERVEDYASLAAVLRPLRVRGLRVAVDDAGAGFASMRHVVQLEPDVVKLDMSIVRGIERSPGQSAMARALVRFAEDTGAAVMAEGVETEAERAHLLDLGVGYGQGFLLGRPVPAEDFGRG</sequence>
<dbReference type="InterPro" id="IPR035919">
    <property type="entry name" value="EAL_sf"/>
</dbReference>
<dbReference type="PANTHER" id="PTHR33121:SF70">
    <property type="entry name" value="SIGNALING PROTEIN YKOW"/>
    <property type="match status" value="1"/>
</dbReference>
<dbReference type="InterPro" id="IPR029787">
    <property type="entry name" value="Nucleotide_cyclase"/>
</dbReference>
<dbReference type="SUPFAM" id="SSF141868">
    <property type="entry name" value="EAL domain-like"/>
    <property type="match status" value="1"/>
</dbReference>
<dbReference type="CDD" id="cd01949">
    <property type="entry name" value="GGDEF"/>
    <property type="match status" value="1"/>
</dbReference>
<feature type="domain" description="GGDEF" evidence="3">
    <location>
        <begin position="223"/>
        <end position="346"/>
    </location>
</feature>
<dbReference type="PANTHER" id="PTHR33121">
    <property type="entry name" value="CYCLIC DI-GMP PHOSPHODIESTERASE PDEF"/>
    <property type="match status" value="1"/>
</dbReference>
<evidence type="ECO:0000259" key="2">
    <source>
        <dbReference type="PROSITE" id="PS50883"/>
    </source>
</evidence>
<feature type="region of interest" description="Disordered" evidence="1">
    <location>
        <begin position="1"/>
        <end position="24"/>
    </location>
</feature>
<dbReference type="AlphaFoldDB" id="A0A3N1HPV0"/>
<proteinExistence type="predicted"/>
<dbReference type="Pfam" id="PF00563">
    <property type="entry name" value="EAL"/>
    <property type="match status" value="1"/>
</dbReference>
<dbReference type="SMART" id="SM00065">
    <property type="entry name" value="GAF"/>
    <property type="match status" value="2"/>
</dbReference>
<evidence type="ECO:0000259" key="3">
    <source>
        <dbReference type="PROSITE" id="PS50887"/>
    </source>
</evidence>
<dbReference type="PROSITE" id="PS50883">
    <property type="entry name" value="EAL"/>
    <property type="match status" value="1"/>
</dbReference>
<dbReference type="SUPFAM" id="SSF55781">
    <property type="entry name" value="GAF domain-like"/>
    <property type="match status" value="2"/>
</dbReference>
<feature type="region of interest" description="Disordered" evidence="1">
    <location>
        <begin position="333"/>
        <end position="363"/>
    </location>
</feature>
<dbReference type="EMBL" id="RJKN01000002">
    <property type="protein sequence ID" value="ROP44558.1"/>
    <property type="molecule type" value="Genomic_DNA"/>
</dbReference>
<dbReference type="Gene3D" id="3.30.70.270">
    <property type="match status" value="1"/>
</dbReference>
<dbReference type="Gene3D" id="3.30.450.40">
    <property type="match status" value="2"/>
</dbReference>
<dbReference type="InParanoid" id="A0A3N1HPV0"/>
<organism evidence="4 5">
    <name type="scientific">Pseudokineococcus lusitanus</name>
    <dbReference type="NCBI Taxonomy" id="763993"/>
    <lineage>
        <taxon>Bacteria</taxon>
        <taxon>Bacillati</taxon>
        <taxon>Actinomycetota</taxon>
        <taxon>Actinomycetes</taxon>
        <taxon>Kineosporiales</taxon>
        <taxon>Kineosporiaceae</taxon>
        <taxon>Pseudokineococcus</taxon>
    </lineage>
</organism>
<dbReference type="Pfam" id="PF00990">
    <property type="entry name" value="GGDEF"/>
    <property type="match status" value="1"/>
</dbReference>
<dbReference type="OrthoDB" id="23692at2"/>
<dbReference type="GO" id="GO:0071111">
    <property type="term" value="F:cyclic-guanylate-specific phosphodiesterase activity"/>
    <property type="evidence" value="ECO:0007669"/>
    <property type="project" value="InterPro"/>
</dbReference>
<dbReference type="NCBIfam" id="TIGR00254">
    <property type="entry name" value="GGDEF"/>
    <property type="match status" value="1"/>
</dbReference>
<feature type="compositionally biased region" description="Basic and acidic residues" evidence="1">
    <location>
        <begin position="1"/>
        <end position="22"/>
    </location>
</feature>
<feature type="domain" description="EAL" evidence="2">
    <location>
        <begin position="511"/>
        <end position="749"/>
    </location>
</feature>
<dbReference type="RefSeq" id="WP_123378839.1">
    <property type="nucleotide sequence ID" value="NZ_RJKN01000002.1"/>
</dbReference>
<dbReference type="Proteomes" id="UP000276232">
    <property type="component" value="Unassembled WGS sequence"/>
</dbReference>
<dbReference type="InterPro" id="IPR003018">
    <property type="entry name" value="GAF"/>
</dbReference>
<dbReference type="Pfam" id="PF01590">
    <property type="entry name" value="GAF"/>
    <property type="match status" value="2"/>
</dbReference>
<protein>
    <submittedName>
        <fullName evidence="4">Diguanylate cyclase (GGDEF)-like protein</fullName>
    </submittedName>
</protein>
<dbReference type="InterPro" id="IPR029016">
    <property type="entry name" value="GAF-like_dom_sf"/>
</dbReference>
<evidence type="ECO:0000313" key="5">
    <source>
        <dbReference type="Proteomes" id="UP000276232"/>
    </source>
</evidence>
<comment type="caution">
    <text evidence="4">The sequence shown here is derived from an EMBL/GenBank/DDBJ whole genome shotgun (WGS) entry which is preliminary data.</text>
</comment>
<dbReference type="SMART" id="SM00267">
    <property type="entry name" value="GGDEF"/>
    <property type="match status" value="1"/>
</dbReference>
<dbReference type="Gene3D" id="3.20.20.450">
    <property type="entry name" value="EAL domain"/>
    <property type="match status" value="1"/>
</dbReference>
<gene>
    <name evidence="4" type="ORF">EDC03_0679</name>
</gene>